<sequence length="200" mass="22295">MSHDHKSFASLNIASSMSVLTADDTPMPVAGVGSELIHIDHFSFDDDISNDCNVETCRVDTTIAPDADVSLIPVTSQQHLVIVDHTPHTTPPPPPTSHLRRRYPSCDWIEVACSPRGYLRSQSKHITNILEQARLFDTRATNNPLELNVKYDFSNRVILPDPILYHTLVGSLVYLTIDIPDITYVVHVMSQFVVSPTTIH</sequence>
<dbReference type="AlphaFoldDB" id="A0A9D4Y0K7"/>
<evidence type="ECO:0000313" key="1">
    <source>
        <dbReference type="EMBL" id="KAI5428400.1"/>
    </source>
</evidence>
<name>A0A9D4Y0K7_PEA</name>
<dbReference type="EMBL" id="JAMSHJ010000003">
    <property type="protein sequence ID" value="KAI5428400.1"/>
    <property type="molecule type" value="Genomic_DNA"/>
</dbReference>
<reference evidence="1 2" key="1">
    <citation type="journal article" date="2022" name="Nat. Genet.">
        <title>Improved pea reference genome and pan-genome highlight genomic features and evolutionary characteristics.</title>
        <authorList>
            <person name="Yang T."/>
            <person name="Liu R."/>
            <person name="Luo Y."/>
            <person name="Hu S."/>
            <person name="Wang D."/>
            <person name="Wang C."/>
            <person name="Pandey M.K."/>
            <person name="Ge S."/>
            <person name="Xu Q."/>
            <person name="Li N."/>
            <person name="Li G."/>
            <person name="Huang Y."/>
            <person name="Saxena R.K."/>
            <person name="Ji Y."/>
            <person name="Li M."/>
            <person name="Yan X."/>
            <person name="He Y."/>
            <person name="Liu Y."/>
            <person name="Wang X."/>
            <person name="Xiang C."/>
            <person name="Varshney R.K."/>
            <person name="Ding H."/>
            <person name="Gao S."/>
            <person name="Zong X."/>
        </authorList>
    </citation>
    <scope>NUCLEOTIDE SEQUENCE [LARGE SCALE GENOMIC DNA]</scope>
    <source>
        <strain evidence="1 2">cv. Zhongwan 6</strain>
    </source>
</reference>
<comment type="caution">
    <text evidence="1">The sequence shown here is derived from an EMBL/GenBank/DDBJ whole genome shotgun (WGS) entry which is preliminary data.</text>
</comment>
<dbReference type="Proteomes" id="UP001058974">
    <property type="component" value="Chromosome 3"/>
</dbReference>
<organism evidence="1 2">
    <name type="scientific">Pisum sativum</name>
    <name type="common">Garden pea</name>
    <name type="synonym">Lathyrus oleraceus</name>
    <dbReference type="NCBI Taxonomy" id="3888"/>
    <lineage>
        <taxon>Eukaryota</taxon>
        <taxon>Viridiplantae</taxon>
        <taxon>Streptophyta</taxon>
        <taxon>Embryophyta</taxon>
        <taxon>Tracheophyta</taxon>
        <taxon>Spermatophyta</taxon>
        <taxon>Magnoliopsida</taxon>
        <taxon>eudicotyledons</taxon>
        <taxon>Gunneridae</taxon>
        <taxon>Pentapetalae</taxon>
        <taxon>rosids</taxon>
        <taxon>fabids</taxon>
        <taxon>Fabales</taxon>
        <taxon>Fabaceae</taxon>
        <taxon>Papilionoideae</taxon>
        <taxon>50 kb inversion clade</taxon>
        <taxon>NPAAA clade</taxon>
        <taxon>Hologalegina</taxon>
        <taxon>IRL clade</taxon>
        <taxon>Fabeae</taxon>
        <taxon>Lathyrus</taxon>
    </lineage>
</organism>
<protein>
    <submittedName>
        <fullName evidence="1">Uncharacterized protein</fullName>
    </submittedName>
</protein>
<gene>
    <name evidence="1" type="ORF">KIW84_033403</name>
</gene>
<dbReference type="Gramene" id="Psat03G0340300-T1">
    <property type="protein sequence ID" value="KAI5428400.1"/>
    <property type="gene ID" value="KIW84_033403"/>
</dbReference>
<accession>A0A9D4Y0K7</accession>
<proteinExistence type="predicted"/>
<evidence type="ECO:0000313" key="2">
    <source>
        <dbReference type="Proteomes" id="UP001058974"/>
    </source>
</evidence>
<keyword evidence="2" id="KW-1185">Reference proteome</keyword>